<dbReference type="AlphaFoldDB" id="M3YV05"/>
<dbReference type="Ensembl" id="ENSMPUT00000015404.1">
    <property type="protein sequence ID" value="ENSMPUP00000015165.1"/>
    <property type="gene ID" value="ENSMPUG00000015275.1"/>
</dbReference>
<reference evidence="2" key="1">
    <citation type="submission" date="2024-06" db="UniProtKB">
        <authorList>
            <consortium name="Ensembl"/>
        </authorList>
    </citation>
    <scope>IDENTIFICATION</scope>
</reference>
<evidence type="ECO:0000313" key="2">
    <source>
        <dbReference type="Ensembl" id="ENSMPUP00000015165.1"/>
    </source>
</evidence>
<name>M3YV05_MUSPF</name>
<feature type="compositionally biased region" description="Basic and acidic residues" evidence="1">
    <location>
        <begin position="1"/>
        <end position="16"/>
    </location>
</feature>
<feature type="compositionally biased region" description="Basic and acidic residues" evidence="1">
    <location>
        <begin position="37"/>
        <end position="48"/>
    </location>
</feature>
<proteinExistence type="predicted"/>
<dbReference type="EMBL" id="AEYP01062087">
    <property type="status" value="NOT_ANNOTATED_CDS"/>
    <property type="molecule type" value="Genomic_DNA"/>
</dbReference>
<accession>M3YV05</accession>
<sequence length="138" mass="14952">RDGGRGEPRLPGRTEEGGGAAHTKAGPLPDTGTRGPRLPDDTPGRESWHCNPGRPPWAQHPLLLAPSSISASNVIRLFLRIPTIPILFCCSLAPISPHSSGTGFIKVSNPRHHSMFMIISCPYMFSTREGELGSWCLF</sequence>
<evidence type="ECO:0000256" key="1">
    <source>
        <dbReference type="SAM" id="MobiDB-lite"/>
    </source>
</evidence>
<organism evidence="2">
    <name type="scientific">Mustela putorius furo</name>
    <name type="common">European domestic ferret</name>
    <name type="synonym">Mustela furo</name>
    <dbReference type="NCBI Taxonomy" id="9669"/>
    <lineage>
        <taxon>Eukaryota</taxon>
        <taxon>Metazoa</taxon>
        <taxon>Chordata</taxon>
        <taxon>Craniata</taxon>
        <taxon>Vertebrata</taxon>
        <taxon>Euteleostomi</taxon>
        <taxon>Mammalia</taxon>
        <taxon>Eutheria</taxon>
        <taxon>Laurasiatheria</taxon>
        <taxon>Carnivora</taxon>
        <taxon>Caniformia</taxon>
        <taxon>Musteloidea</taxon>
        <taxon>Mustelidae</taxon>
        <taxon>Mustelinae</taxon>
        <taxon>Mustela</taxon>
    </lineage>
</organism>
<feature type="region of interest" description="Disordered" evidence="1">
    <location>
        <begin position="1"/>
        <end position="53"/>
    </location>
</feature>
<dbReference type="InParanoid" id="M3YV05"/>
<protein>
    <submittedName>
        <fullName evidence="2">Uncharacterized protein</fullName>
    </submittedName>
</protein>
<dbReference type="HOGENOM" id="CLU_1859828_0_0_1"/>